<dbReference type="GO" id="GO:0006629">
    <property type="term" value="P:lipid metabolic process"/>
    <property type="evidence" value="ECO:0007669"/>
    <property type="project" value="InterPro"/>
</dbReference>
<dbReference type="EMBL" id="BSXU01002623">
    <property type="protein sequence ID" value="GMG38872.1"/>
    <property type="molecule type" value="Genomic_DNA"/>
</dbReference>
<dbReference type="AlphaFoldDB" id="A0A9W6Z263"/>
<dbReference type="Gene3D" id="3.40.50.1820">
    <property type="entry name" value="alpha/beta hydrolase"/>
    <property type="match status" value="1"/>
</dbReference>
<name>A0A9W6Z263_AMBMO</name>
<dbReference type="InterPro" id="IPR006693">
    <property type="entry name" value="AB_hydrolase_lipase"/>
</dbReference>
<evidence type="ECO:0000256" key="1">
    <source>
        <dbReference type="SAM" id="MobiDB-lite"/>
    </source>
</evidence>
<keyword evidence="5" id="KW-1185">Reference proteome</keyword>
<keyword evidence="2" id="KW-1133">Transmembrane helix</keyword>
<protein>
    <submittedName>
        <fullName evidence="4">Unnamed protein product</fullName>
    </submittedName>
</protein>
<sequence length="311" mass="35849">MLTISPADIKLSLNRKKSNLSSSSVSTPNSRSRSGTKQRLRSKSKLKTNTKPTPLTFRDKMKNFTSVLLIIFEQVVTFITLLLPEHIINFFTRLVKAIFRLFKSSDSLYNRILAESDLSADDISHDHDFNKTELETLYRRLVSLRNAPDLQAICHLNGFKLESLLVRTRDGYLLTVHRLNPAANGFTPNGKIVYFQHGLLMSSEIWCLRFNREFNLPFVLCQLGYDVYLGNNRGNKYSSKHVSYNPTEDRFWDFSIDQFSLFDIPDCIDYILELNHADSLTYVGFSQEAFQLAIELNGELQTTFTVFAFWP</sequence>
<comment type="caution">
    <text evidence="4">The sequence shown here is derived from an EMBL/GenBank/DDBJ whole genome shotgun (WGS) entry which is preliminary data.</text>
</comment>
<evidence type="ECO:0000256" key="2">
    <source>
        <dbReference type="SAM" id="Phobius"/>
    </source>
</evidence>
<dbReference type="Proteomes" id="UP001165063">
    <property type="component" value="Unassembled WGS sequence"/>
</dbReference>
<feature type="transmembrane region" description="Helical" evidence="2">
    <location>
        <begin position="64"/>
        <end position="83"/>
    </location>
</feature>
<feature type="compositionally biased region" description="Low complexity" evidence="1">
    <location>
        <begin position="19"/>
        <end position="33"/>
    </location>
</feature>
<evidence type="ECO:0000313" key="4">
    <source>
        <dbReference type="EMBL" id="GMG38872.1"/>
    </source>
</evidence>
<dbReference type="SUPFAM" id="SSF53474">
    <property type="entry name" value="alpha/beta-Hydrolases"/>
    <property type="match status" value="1"/>
</dbReference>
<reference evidence="4" key="1">
    <citation type="submission" date="2023-04" db="EMBL/GenBank/DDBJ databases">
        <title>Ambrosiozyma monospora NBRC 1965.</title>
        <authorList>
            <person name="Ichikawa N."/>
            <person name="Sato H."/>
            <person name="Tonouchi N."/>
        </authorList>
    </citation>
    <scope>NUCLEOTIDE SEQUENCE</scope>
    <source>
        <strain evidence="4">NBRC 1965</strain>
    </source>
</reference>
<dbReference type="Pfam" id="PF04083">
    <property type="entry name" value="Abhydro_lipase"/>
    <property type="match status" value="1"/>
</dbReference>
<feature type="region of interest" description="Disordered" evidence="1">
    <location>
        <begin position="19"/>
        <end position="53"/>
    </location>
</feature>
<feature type="compositionally biased region" description="Basic residues" evidence="1">
    <location>
        <begin position="34"/>
        <end position="48"/>
    </location>
</feature>
<dbReference type="OrthoDB" id="9974421at2759"/>
<gene>
    <name evidence="4" type="ORF">Amon01_000503900</name>
</gene>
<proteinExistence type="predicted"/>
<feature type="domain" description="Partial AB-hydrolase lipase" evidence="3">
    <location>
        <begin position="151"/>
        <end position="208"/>
    </location>
</feature>
<keyword evidence="2" id="KW-0472">Membrane</keyword>
<keyword evidence="2" id="KW-0812">Transmembrane</keyword>
<organism evidence="4 5">
    <name type="scientific">Ambrosiozyma monospora</name>
    <name type="common">Yeast</name>
    <name type="synonym">Endomycopsis monosporus</name>
    <dbReference type="NCBI Taxonomy" id="43982"/>
    <lineage>
        <taxon>Eukaryota</taxon>
        <taxon>Fungi</taxon>
        <taxon>Dikarya</taxon>
        <taxon>Ascomycota</taxon>
        <taxon>Saccharomycotina</taxon>
        <taxon>Pichiomycetes</taxon>
        <taxon>Pichiales</taxon>
        <taxon>Pichiaceae</taxon>
        <taxon>Ambrosiozyma</taxon>
    </lineage>
</organism>
<accession>A0A9W6Z263</accession>
<dbReference type="InterPro" id="IPR029058">
    <property type="entry name" value="AB_hydrolase_fold"/>
</dbReference>
<dbReference type="PANTHER" id="PTHR11005">
    <property type="entry name" value="LYSOSOMAL ACID LIPASE-RELATED"/>
    <property type="match status" value="1"/>
</dbReference>
<evidence type="ECO:0000313" key="5">
    <source>
        <dbReference type="Proteomes" id="UP001165063"/>
    </source>
</evidence>
<evidence type="ECO:0000259" key="3">
    <source>
        <dbReference type="Pfam" id="PF04083"/>
    </source>
</evidence>